<dbReference type="EMBL" id="ML211178">
    <property type="protein sequence ID" value="TFK86890.1"/>
    <property type="molecule type" value="Genomic_DNA"/>
</dbReference>
<accession>A0A5C3PF81</accession>
<proteinExistence type="predicted"/>
<evidence type="ECO:0000256" key="1">
    <source>
        <dbReference type="SAM" id="MobiDB-lite"/>
    </source>
</evidence>
<name>A0A5C3PF81_9APHY</name>
<dbReference type="InParanoid" id="A0A5C3PF81"/>
<reference evidence="2 3" key="1">
    <citation type="journal article" date="2019" name="Nat. Ecol. Evol.">
        <title>Megaphylogeny resolves global patterns of mushroom evolution.</title>
        <authorList>
            <person name="Varga T."/>
            <person name="Krizsan K."/>
            <person name="Foldi C."/>
            <person name="Dima B."/>
            <person name="Sanchez-Garcia M."/>
            <person name="Sanchez-Ramirez S."/>
            <person name="Szollosi G.J."/>
            <person name="Szarkandi J.G."/>
            <person name="Papp V."/>
            <person name="Albert L."/>
            <person name="Andreopoulos W."/>
            <person name="Angelini C."/>
            <person name="Antonin V."/>
            <person name="Barry K.W."/>
            <person name="Bougher N.L."/>
            <person name="Buchanan P."/>
            <person name="Buyck B."/>
            <person name="Bense V."/>
            <person name="Catcheside P."/>
            <person name="Chovatia M."/>
            <person name="Cooper J."/>
            <person name="Damon W."/>
            <person name="Desjardin D."/>
            <person name="Finy P."/>
            <person name="Geml J."/>
            <person name="Haridas S."/>
            <person name="Hughes K."/>
            <person name="Justo A."/>
            <person name="Karasinski D."/>
            <person name="Kautmanova I."/>
            <person name="Kiss B."/>
            <person name="Kocsube S."/>
            <person name="Kotiranta H."/>
            <person name="LaButti K.M."/>
            <person name="Lechner B.E."/>
            <person name="Liimatainen K."/>
            <person name="Lipzen A."/>
            <person name="Lukacs Z."/>
            <person name="Mihaltcheva S."/>
            <person name="Morgado L.N."/>
            <person name="Niskanen T."/>
            <person name="Noordeloos M.E."/>
            <person name="Ohm R.A."/>
            <person name="Ortiz-Santana B."/>
            <person name="Ovrebo C."/>
            <person name="Racz N."/>
            <person name="Riley R."/>
            <person name="Savchenko A."/>
            <person name="Shiryaev A."/>
            <person name="Soop K."/>
            <person name="Spirin V."/>
            <person name="Szebenyi C."/>
            <person name="Tomsovsky M."/>
            <person name="Tulloss R.E."/>
            <person name="Uehling J."/>
            <person name="Grigoriev I.V."/>
            <person name="Vagvolgyi C."/>
            <person name="Papp T."/>
            <person name="Martin F.M."/>
            <person name="Miettinen O."/>
            <person name="Hibbett D.S."/>
            <person name="Nagy L.G."/>
        </authorList>
    </citation>
    <scope>NUCLEOTIDE SEQUENCE [LARGE SCALE GENOMIC DNA]</scope>
    <source>
        <strain evidence="2 3">HHB13444</strain>
    </source>
</reference>
<sequence>MPKRKRSPHFMTLSTRRCSATTEGCVSASCHASCLWTRCSANSQVIFSRGEGSEQQNIAGRVRQPGRRTFREGAGLLYPAGSHPRRGPASSERAELDTRY</sequence>
<dbReference type="AlphaFoldDB" id="A0A5C3PF81"/>
<evidence type="ECO:0000313" key="2">
    <source>
        <dbReference type="EMBL" id="TFK86890.1"/>
    </source>
</evidence>
<feature type="region of interest" description="Disordered" evidence="1">
    <location>
        <begin position="75"/>
        <end position="100"/>
    </location>
</feature>
<keyword evidence="3" id="KW-1185">Reference proteome</keyword>
<evidence type="ECO:0000313" key="3">
    <source>
        <dbReference type="Proteomes" id="UP000308197"/>
    </source>
</evidence>
<organism evidence="2 3">
    <name type="scientific">Polyporus arcularius HHB13444</name>
    <dbReference type="NCBI Taxonomy" id="1314778"/>
    <lineage>
        <taxon>Eukaryota</taxon>
        <taxon>Fungi</taxon>
        <taxon>Dikarya</taxon>
        <taxon>Basidiomycota</taxon>
        <taxon>Agaricomycotina</taxon>
        <taxon>Agaricomycetes</taxon>
        <taxon>Polyporales</taxon>
        <taxon>Polyporaceae</taxon>
        <taxon>Polyporus</taxon>
    </lineage>
</organism>
<gene>
    <name evidence="2" type="ORF">K466DRAFT_134822</name>
</gene>
<protein>
    <submittedName>
        <fullName evidence="2">Uncharacterized protein</fullName>
    </submittedName>
</protein>
<dbReference type="Proteomes" id="UP000308197">
    <property type="component" value="Unassembled WGS sequence"/>
</dbReference>